<feature type="transmembrane region" description="Helical" evidence="1">
    <location>
        <begin position="220"/>
        <end position="246"/>
    </location>
</feature>
<name>A0A1I7FHJ7_9BACT</name>
<keyword evidence="1" id="KW-1133">Transmembrane helix</keyword>
<organism evidence="2 3">
    <name type="scientific">Pontibacter akesuensis</name>
    <dbReference type="NCBI Taxonomy" id="388950"/>
    <lineage>
        <taxon>Bacteria</taxon>
        <taxon>Pseudomonadati</taxon>
        <taxon>Bacteroidota</taxon>
        <taxon>Cytophagia</taxon>
        <taxon>Cytophagales</taxon>
        <taxon>Hymenobacteraceae</taxon>
        <taxon>Pontibacter</taxon>
    </lineage>
</organism>
<reference evidence="3" key="1">
    <citation type="submission" date="2016-10" db="EMBL/GenBank/DDBJ databases">
        <authorList>
            <person name="Varghese N."/>
        </authorList>
    </citation>
    <scope>NUCLEOTIDE SEQUENCE [LARGE SCALE GENOMIC DNA]</scope>
    <source>
        <strain evidence="3">DSM 18820</strain>
    </source>
</reference>
<keyword evidence="1" id="KW-0812">Transmembrane</keyword>
<keyword evidence="3" id="KW-1185">Reference proteome</keyword>
<keyword evidence="1" id="KW-0472">Membrane</keyword>
<gene>
    <name evidence="2" type="ORF">SAMN04487941_0205</name>
</gene>
<dbReference type="InterPro" id="IPR025238">
    <property type="entry name" value="DUF4184"/>
</dbReference>
<dbReference type="STRING" id="388950.GCA_001611675_03343"/>
<feature type="transmembrane region" description="Helical" evidence="1">
    <location>
        <begin position="52"/>
        <end position="70"/>
    </location>
</feature>
<dbReference type="AlphaFoldDB" id="A0A1I7FHJ7"/>
<feature type="transmembrane region" description="Helical" evidence="1">
    <location>
        <begin position="196"/>
        <end position="214"/>
    </location>
</feature>
<evidence type="ECO:0000256" key="1">
    <source>
        <dbReference type="SAM" id="Phobius"/>
    </source>
</evidence>
<evidence type="ECO:0000313" key="3">
    <source>
        <dbReference type="Proteomes" id="UP000182491"/>
    </source>
</evidence>
<dbReference type="RefSeq" id="WP_068839201.1">
    <property type="nucleotide sequence ID" value="NZ_BMXC01000001.1"/>
</dbReference>
<proteinExistence type="predicted"/>
<evidence type="ECO:0008006" key="4">
    <source>
        <dbReference type="Google" id="ProtNLM"/>
    </source>
</evidence>
<feature type="transmembrane region" description="Helical" evidence="1">
    <location>
        <begin position="106"/>
        <end position="123"/>
    </location>
</feature>
<protein>
    <recommendedName>
        <fullName evidence="4">DUF4184 family protein</fullName>
    </recommendedName>
</protein>
<accession>A0A1I7FHJ7</accession>
<feature type="transmembrane region" description="Helical" evidence="1">
    <location>
        <begin position="157"/>
        <end position="175"/>
    </location>
</feature>
<dbReference type="Pfam" id="PF13803">
    <property type="entry name" value="DUF4184"/>
    <property type="match status" value="1"/>
</dbReference>
<dbReference type="EMBL" id="FPCA01000001">
    <property type="protein sequence ID" value="SFU35647.1"/>
    <property type="molecule type" value="Genomic_DNA"/>
</dbReference>
<dbReference type="Proteomes" id="UP000182491">
    <property type="component" value="Unassembled WGS sequence"/>
</dbReference>
<sequence length="257" mass="29098">MPFTFSHPAIVLPLKKLKPNWFSVNGLVLGSMAPDLQYFLKMSGASDFGHTAIGVFAIDLPLSFLVAIAFHRWVRNSLIRHLPSPLDTRYSDFLTFDFNAYLRRSWFVFAASAFVGALSHMFWDFFGRPEGIVYYFAPAFFEQTLQLGPVEMEVNDLIERIGSVLGLIFLGWLVFQKKEPIAPAVASRTTRQKFTFWGAVLLGTLLITALKLWLDWEEDSAGFYIIVLISAGSWSFVLASVLYHFFSRQPNASSRTS</sequence>
<evidence type="ECO:0000313" key="2">
    <source>
        <dbReference type="EMBL" id="SFU35647.1"/>
    </source>
</evidence>